<dbReference type="HAMAP" id="MF_01337_B">
    <property type="entry name" value="Ribosomal_uL18_B"/>
    <property type="match status" value="1"/>
</dbReference>
<keyword evidence="2 7" id="KW-0699">rRNA-binding</keyword>
<comment type="subunit">
    <text evidence="7">Part of the 50S ribosomal subunit; part of the 5S rRNA/L5/L18/L25 subcomplex. Contacts the 5S and 23S rRNAs.</text>
</comment>
<evidence type="ECO:0000256" key="3">
    <source>
        <dbReference type="ARBA" id="ARBA00022884"/>
    </source>
</evidence>
<name>A0A857N7G9_9BACT</name>
<dbReference type="CDD" id="cd00432">
    <property type="entry name" value="Ribosomal_L18_L5e"/>
    <property type="match status" value="1"/>
</dbReference>
<dbReference type="PANTHER" id="PTHR12899">
    <property type="entry name" value="39S RIBOSOMAL PROTEIN L18, MITOCHONDRIAL"/>
    <property type="match status" value="1"/>
</dbReference>
<keyword evidence="9" id="KW-1185">Reference proteome</keyword>
<organism evidence="8 9">
    <name type="scientific">Candidatus Chazhemtobacterium aquaticus</name>
    <dbReference type="NCBI Taxonomy" id="2715735"/>
    <lineage>
        <taxon>Bacteria</taxon>
        <taxon>Candidatus Chazhemtobacteraceae</taxon>
        <taxon>Candidatus Chazhemtobacterium</taxon>
    </lineage>
</organism>
<keyword evidence="4 7" id="KW-0689">Ribosomal protein</keyword>
<dbReference type="GO" id="GO:0003735">
    <property type="term" value="F:structural constituent of ribosome"/>
    <property type="evidence" value="ECO:0007669"/>
    <property type="project" value="InterPro"/>
</dbReference>
<comment type="function">
    <text evidence="7">This is one of the proteins that bind and probably mediate the attachment of the 5S RNA into the large ribosomal subunit, where it forms part of the central protuberance.</text>
</comment>
<evidence type="ECO:0000313" key="8">
    <source>
        <dbReference type="EMBL" id="QHO63303.1"/>
    </source>
</evidence>
<gene>
    <name evidence="7" type="primary">rplR</name>
    <name evidence="8" type="ORF">MICH65_0322</name>
</gene>
<dbReference type="SUPFAM" id="SSF53137">
    <property type="entry name" value="Translational machinery components"/>
    <property type="match status" value="1"/>
</dbReference>
<dbReference type="EMBL" id="CP047901">
    <property type="protein sequence ID" value="QHO63303.1"/>
    <property type="molecule type" value="Genomic_DNA"/>
</dbReference>
<evidence type="ECO:0000256" key="1">
    <source>
        <dbReference type="ARBA" id="ARBA00007116"/>
    </source>
</evidence>
<accession>A0A857N7G9</accession>
<protein>
    <recommendedName>
        <fullName evidence="6 7">Large ribosomal subunit protein uL18</fullName>
    </recommendedName>
</protein>
<dbReference type="InterPro" id="IPR057268">
    <property type="entry name" value="Ribosomal_L18"/>
</dbReference>
<dbReference type="NCBIfam" id="TIGR00060">
    <property type="entry name" value="L18_bact"/>
    <property type="match status" value="1"/>
</dbReference>
<keyword evidence="3 7" id="KW-0694">RNA-binding</keyword>
<comment type="similarity">
    <text evidence="1 7">Belongs to the universal ribosomal protein uL18 family.</text>
</comment>
<dbReference type="PANTHER" id="PTHR12899:SF3">
    <property type="entry name" value="LARGE RIBOSOMAL SUBUNIT PROTEIN UL18M"/>
    <property type="match status" value="1"/>
</dbReference>
<evidence type="ECO:0000256" key="2">
    <source>
        <dbReference type="ARBA" id="ARBA00022730"/>
    </source>
</evidence>
<sequence length="118" mass="13241">MTIKHHLNQKTKRAIRVRSKIHGTASRPRLSVSRSSQHLQAQLINDDQRLTLLGLSTSTLKKTKNLTKTDLAKQLGTEFAKLALKQDINQAIFDRGGNRYHGRIKAFAQSARDAGLKI</sequence>
<dbReference type="InterPro" id="IPR004389">
    <property type="entry name" value="Ribosomal_uL18_bac-type"/>
</dbReference>
<evidence type="ECO:0000313" key="9">
    <source>
        <dbReference type="Proteomes" id="UP000463983"/>
    </source>
</evidence>
<dbReference type="InterPro" id="IPR005484">
    <property type="entry name" value="Ribosomal_uL18_bac/plant/anim"/>
</dbReference>
<dbReference type="Pfam" id="PF00861">
    <property type="entry name" value="Ribosomal_L18p"/>
    <property type="match status" value="1"/>
</dbReference>
<evidence type="ECO:0000256" key="6">
    <source>
        <dbReference type="ARBA" id="ARBA00035197"/>
    </source>
</evidence>
<evidence type="ECO:0000256" key="4">
    <source>
        <dbReference type="ARBA" id="ARBA00022980"/>
    </source>
</evidence>
<evidence type="ECO:0000256" key="5">
    <source>
        <dbReference type="ARBA" id="ARBA00023274"/>
    </source>
</evidence>
<proteinExistence type="inferred from homology"/>
<evidence type="ECO:0000256" key="7">
    <source>
        <dbReference type="HAMAP-Rule" id="MF_01337"/>
    </source>
</evidence>
<keyword evidence="5 7" id="KW-0687">Ribonucleoprotein</keyword>
<dbReference type="Gene3D" id="3.30.420.100">
    <property type="match status" value="1"/>
</dbReference>
<dbReference type="GO" id="GO:0006412">
    <property type="term" value="P:translation"/>
    <property type="evidence" value="ECO:0007669"/>
    <property type="project" value="UniProtKB-UniRule"/>
</dbReference>
<dbReference type="Proteomes" id="UP000463983">
    <property type="component" value="Chromosome"/>
</dbReference>
<reference evidence="9" key="1">
    <citation type="journal article" date="2020" name="Microorganisms">
        <title>Complete Genome of a Member of a New Bacterial Lineage in the Microgenomates Group Reveals an Unusual Nucleotide Composition Disparity Between Two Strands of DNA and Limited Metabolic Potential.</title>
        <authorList>
            <person name="Kadnikov V.V."/>
            <person name="Mardanov A.V."/>
            <person name="Beletsky A.V."/>
            <person name="Karnachuk O.V."/>
            <person name="Ravin N.V."/>
        </authorList>
    </citation>
    <scope>NUCLEOTIDE SEQUENCE [LARGE SCALE GENOMIC DNA]</scope>
</reference>
<dbReference type="GO" id="GO:0022625">
    <property type="term" value="C:cytosolic large ribosomal subunit"/>
    <property type="evidence" value="ECO:0007669"/>
    <property type="project" value="TreeGrafter"/>
</dbReference>
<dbReference type="RefSeq" id="WP_161931689.1">
    <property type="nucleotide sequence ID" value="NZ_CP047901.1"/>
</dbReference>
<dbReference type="KEGG" id="caqa:MICH65_0322"/>
<dbReference type="GO" id="GO:0008097">
    <property type="term" value="F:5S rRNA binding"/>
    <property type="evidence" value="ECO:0007669"/>
    <property type="project" value="TreeGrafter"/>
</dbReference>
<dbReference type="AlphaFoldDB" id="A0A857N7G9"/>